<feature type="transmembrane region" description="Helical" evidence="1">
    <location>
        <begin position="20"/>
        <end position="38"/>
    </location>
</feature>
<keyword evidence="3" id="KW-1185">Reference proteome</keyword>
<name>A0AAV6YS11_ENGPU</name>
<dbReference type="AlphaFoldDB" id="A0AAV6YS11"/>
<proteinExistence type="predicted"/>
<organism evidence="2 3">
    <name type="scientific">Engystomops pustulosus</name>
    <name type="common">Tungara frog</name>
    <name type="synonym">Physalaemus pustulosus</name>
    <dbReference type="NCBI Taxonomy" id="76066"/>
    <lineage>
        <taxon>Eukaryota</taxon>
        <taxon>Metazoa</taxon>
        <taxon>Chordata</taxon>
        <taxon>Craniata</taxon>
        <taxon>Vertebrata</taxon>
        <taxon>Euteleostomi</taxon>
        <taxon>Amphibia</taxon>
        <taxon>Batrachia</taxon>
        <taxon>Anura</taxon>
        <taxon>Neobatrachia</taxon>
        <taxon>Hyloidea</taxon>
        <taxon>Leptodactylidae</taxon>
        <taxon>Leiuperinae</taxon>
        <taxon>Engystomops</taxon>
    </lineage>
</organism>
<evidence type="ECO:0000313" key="3">
    <source>
        <dbReference type="Proteomes" id="UP000824782"/>
    </source>
</evidence>
<dbReference type="EMBL" id="WNYA01017892">
    <property type="protein sequence ID" value="KAG8538878.1"/>
    <property type="molecule type" value="Genomic_DNA"/>
</dbReference>
<evidence type="ECO:0000313" key="2">
    <source>
        <dbReference type="EMBL" id="KAG8538878.1"/>
    </source>
</evidence>
<gene>
    <name evidence="2" type="ORF">GDO81_021846</name>
</gene>
<keyword evidence="1" id="KW-0812">Transmembrane</keyword>
<sequence length="84" mass="9622">MINMVTSQMCHPSGVQRIMAAILVLLWLSLKTFNFWWLCLCPRAYCLPPFPLLLKENPSQACRSDNFALVVTFFCHQEATVAFP</sequence>
<keyword evidence="1" id="KW-1133">Transmembrane helix</keyword>
<reference evidence="2" key="1">
    <citation type="thesis" date="2020" institute="ProQuest LLC" country="789 East Eisenhower Parkway, Ann Arbor, MI, USA">
        <title>Comparative Genomics and Chromosome Evolution.</title>
        <authorList>
            <person name="Mudd A.B."/>
        </authorList>
    </citation>
    <scope>NUCLEOTIDE SEQUENCE</scope>
    <source>
        <strain evidence="2">237g6f4</strain>
        <tissue evidence="2">Blood</tissue>
    </source>
</reference>
<evidence type="ECO:0000256" key="1">
    <source>
        <dbReference type="SAM" id="Phobius"/>
    </source>
</evidence>
<evidence type="ECO:0008006" key="4">
    <source>
        <dbReference type="Google" id="ProtNLM"/>
    </source>
</evidence>
<comment type="caution">
    <text evidence="2">The sequence shown here is derived from an EMBL/GenBank/DDBJ whole genome shotgun (WGS) entry which is preliminary data.</text>
</comment>
<protein>
    <recommendedName>
        <fullName evidence="4">Secreted protein</fullName>
    </recommendedName>
</protein>
<dbReference type="Proteomes" id="UP000824782">
    <property type="component" value="Unassembled WGS sequence"/>
</dbReference>
<keyword evidence="1" id="KW-0472">Membrane</keyword>
<accession>A0AAV6YS11</accession>